<dbReference type="GO" id="GO:0016020">
    <property type="term" value="C:membrane"/>
    <property type="evidence" value="ECO:0007669"/>
    <property type="project" value="InterPro"/>
</dbReference>
<keyword evidence="2 4" id="KW-0808">Transferase</keyword>
<evidence type="ECO:0000313" key="5">
    <source>
        <dbReference type="Proteomes" id="UP000253551"/>
    </source>
</evidence>
<dbReference type="PANTHER" id="PTHR31121">
    <property type="entry name" value="ALPHA-1,2 MANNOSYLTRANSFERASE KTR1"/>
    <property type="match status" value="1"/>
</dbReference>
<feature type="region of interest" description="Disordered" evidence="3">
    <location>
        <begin position="1"/>
        <end position="20"/>
    </location>
</feature>
<name>A0A367KMV4_RHIST</name>
<evidence type="ECO:0000256" key="3">
    <source>
        <dbReference type="SAM" id="MobiDB-lite"/>
    </source>
</evidence>
<gene>
    <name evidence="4" type="primary">KRE2_13</name>
    <name evidence="4" type="ORF">CU098_012205</name>
</gene>
<dbReference type="Proteomes" id="UP000253551">
    <property type="component" value="Unassembled WGS sequence"/>
</dbReference>
<sequence length="454" mass="53641">MVFLHDNPFSSSDLNSPSKPNYKRRRYWKILSRISLVTALLSACYFIGRSVHWDTLSQNYSFNKDVDLARYLCNLPQVSDQSLEKDPSYLLLEHQRAEHLNQKESPQPDVTIPDSVWRDLPVKGAYYMVVRNEKLTEARSVIKSMEDHMKNGTRYPWVLLNNQPFTADFQKYIRKVVTAPVFFGKIDLETWDYPYWIDVDRAEFMMMGQELNNVHKGSSLSYHQLLRYHAGFFFHHPLLRDVEYTWRVEPGADYSCQMDQDMFLLMKEQNKTLGFVITMHEMPESIPTLWKRVNEFVERFSNYILPEHETIYPWIYDEDANDYNTCHFWTNFQLANLSFFRSEAYQQYFAYLDRTGNFFYERWGDAPVQTIAAALFLKKEQIHFFNNIGYTHSVATHCPYNQTLLQQCSCDVNINFDFHAESCTKKLLKIIDPKAVSGMTKFLKAKDIQVPGQR</sequence>
<dbReference type="InterPro" id="IPR029044">
    <property type="entry name" value="Nucleotide-diphossugar_trans"/>
</dbReference>
<dbReference type="GO" id="GO:0005794">
    <property type="term" value="C:Golgi apparatus"/>
    <property type="evidence" value="ECO:0007669"/>
    <property type="project" value="TreeGrafter"/>
</dbReference>
<dbReference type="Pfam" id="PF01793">
    <property type="entry name" value="Glyco_transf_15"/>
    <property type="match status" value="1"/>
</dbReference>
<organism evidence="4 5">
    <name type="scientific">Rhizopus stolonifer</name>
    <name type="common">Rhizopus nigricans</name>
    <dbReference type="NCBI Taxonomy" id="4846"/>
    <lineage>
        <taxon>Eukaryota</taxon>
        <taxon>Fungi</taxon>
        <taxon>Fungi incertae sedis</taxon>
        <taxon>Mucoromycota</taxon>
        <taxon>Mucoromycotina</taxon>
        <taxon>Mucoromycetes</taxon>
        <taxon>Mucorales</taxon>
        <taxon>Mucorineae</taxon>
        <taxon>Rhizopodaceae</taxon>
        <taxon>Rhizopus</taxon>
    </lineage>
</organism>
<dbReference type="AlphaFoldDB" id="A0A367KMV4"/>
<dbReference type="Gene3D" id="3.90.550.10">
    <property type="entry name" value="Spore Coat Polysaccharide Biosynthesis Protein SpsA, Chain A"/>
    <property type="match status" value="1"/>
</dbReference>
<comment type="similarity">
    <text evidence="1">Belongs to the glycosyltransferase 15 family.</text>
</comment>
<keyword evidence="5" id="KW-1185">Reference proteome</keyword>
<dbReference type="PANTHER" id="PTHR31121:SF6">
    <property type="entry name" value="ALPHA-1,2 MANNOSYLTRANSFERASE KTR1"/>
    <property type="match status" value="1"/>
</dbReference>
<dbReference type="GO" id="GO:0000032">
    <property type="term" value="P:cell wall mannoprotein biosynthetic process"/>
    <property type="evidence" value="ECO:0007669"/>
    <property type="project" value="TreeGrafter"/>
</dbReference>
<reference evidence="4 5" key="1">
    <citation type="journal article" date="2018" name="G3 (Bethesda)">
        <title>Phylogenetic and Phylogenomic Definition of Rhizopus Species.</title>
        <authorList>
            <person name="Gryganskyi A.P."/>
            <person name="Golan J."/>
            <person name="Dolatabadi S."/>
            <person name="Mondo S."/>
            <person name="Robb S."/>
            <person name="Idnurm A."/>
            <person name="Muszewska A."/>
            <person name="Steczkiewicz K."/>
            <person name="Masonjones S."/>
            <person name="Liao H.L."/>
            <person name="Gajdeczka M.T."/>
            <person name="Anike F."/>
            <person name="Vuek A."/>
            <person name="Anishchenko I.M."/>
            <person name="Voigt K."/>
            <person name="de Hoog G.S."/>
            <person name="Smith M.E."/>
            <person name="Heitman J."/>
            <person name="Vilgalys R."/>
            <person name="Stajich J.E."/>
        </authorList>
    </citation>
    <scope>NUCLEOTIDE SEQUENCE [LARGE SCALE GENOMIC DNA]</scope>
    <source>
        <strain evidence="4 5">LSU 92-RS-03</strain>
    </source>
</reference>
<dbReference type="OrthoDB" id="439943at2759"/>
<accession>A0A367KMV4</accession>
<dbReference type="GO" id="GO:0000026">
    <property type="term" value="F:alpha-1,2-mannosyltransferase activity"/>
    <property type="evidence" value="ECO:0007669"/>
    <property type="project" value="TreeGrafter"/>
</dbReference>
<dbReference type="FunFam" id="3.90.550.10:FF:000051">
    <property type="entry name" value="Alpha-1,2-mannosyltransferase (Ktr4)"/>
    <property type="match status" value="1"/>
</dbReference>
<proteinExistence type="inferred from homology"/>
<keyword evidence="4" id="KW-0328">Glycosyltransferase</keyword>
<dbReference type="InterPro" id="IPR002685">
    <property type="entry name" value="Glyco_trans_15"/>
</dbReference>
<evidence type="ECO:0000256" key="1">
    <source>
        <dbReference type="ARBA" id="ARBA00007677"/>
    </source>
</evidence>
<dbReference type="EMBL" id="PJQM01001002">
    <property type="protein sequence ID" value="RCI03481.1"/>
    <property type="molecule type" value="Genomic_DNA"/>
</dbReference>
<evidence type="ECO:0000256" key="2">
    <source>
        <dbReference type="ARBA" id="ARBA00022679"/>
    </source>
</evidence>
<evidence type="ECO:0000313" key="4">
    <source>
        <dbReference type="EMBL" id="RCI03481.1"/>
    </source>
</evidence>
<dbReference type="GO" id="GO:0006487">
    <property type="term" value="P:protein N-linked glycosylation"/>
    <property type="evidence" value="ECO:0007669"/>
    <property type="project" value="TreeGrafter"/>
</dbReference>
<feature type="compositionally biased region" description="Polar residues" evidence="3">
    <location>
        <begin position="8"/>
        <end position="19"/>
    </location>
</feature>
<comment type="caution">
    <text evidence="4">The sequence shown here is derived from an EMBL/GenBank/DDBJ whole genome shotgun (WGS) entry which is preliminary data.</text>
</comment>
<protein>
    <submittedName>
        <fullName evidence="4">Alpha 1,2-mannosyltransferase 2.4.1</fullName>
    </submittedName>
</protein>
<dbReference type="SUPFAM" id="SSF53448">
    <property type="entry name" value="Nucleotide-diphospho-sugar transferases"/>
    <property type="match status" value="1"/>
</dbReference>